<dbReference type="InterPro" id="IPR021109">
    <property type="entry name" value="Peptidase_aspartic_dom_sf"/>
</dbReference>
<dbReference type="VEuPathDB" id="CryptoDB:Cvel_11145"/>
<evidence type="ECO:0000256" key="3">
    <source>
        <dbReference type="ARBA" id="ARBA00022750"/>
    </source>
</evidence>
<dbReference type="PROSITE" id="PS51767">
    <property type="entry name" value="PEPTIDASE_A1"/>
    <property type="match status" value="1"/>
</dbReference>
<evidence type="ECO:0000256" key="1">
    <source>
        <dbReference type="ARBA" id="ARBA00007447"/>
    </source>
</evidence>
<comment type="similarity">
    <text evidence="1 7">Belongs to the peptidase A1 family.</text>
</comment>
<name>A0A0G4I5N1_9ALVE</name>
<evidence type="ECO:0000256" key="5">
    <source>
        <dbReference type="PIRSR" id="PIRSR601461-1"/>
    </source>
</evidence>
<feature type="disulfide bond" evidence="6">
    <location>
        <begin position="106"/>
        <end position="111"/>
    </location>
</feature>
<keyword evidence="2 7" id="KW-0645">Protease</keyword>
<evidence type="ECO:0000256" key="2">
    <source>
        <dbReference type="ARBA" id="ARBA00022670"/>
    </source>
</evidence>
<gene>
    <name evidence="10" type="ORF">Cvel_11145</name>
</gene>
<keyword evidence="8" id="KW-0732">Signal</keyword>
<keyword evidence="3 7" id="KW-0064">Aspartyl protease</keyword>
<sequence>MRCVFRALLLVAFAFFHPEEVQGVRVGLRQKTTVGTGAHTVKLNRQTFSFEQKASALKTKYTSSESSKAVHASEYYGRITIGSPPQEFLVVFDTGSGNLLIPSTDCSSTACTSHKRYDAGTSKSAKQVAFAEKPNEEVVPGGDRDVVTITFGTGEMTGVFVRDRVCVGTICTMCHFVAATEESDEPFSLVPFDGIFGLSLKEMSEGEAFNIFDSMTQSRVLKRNVFAVFFGGSDQEDSEITFGEWKPERMSSELFWVPVSHPGYWQVGMQDIVIGNKATGLCGGHSGCQVAVDTGTSLMAGPTEIIDALVETLDVAADCSNFDSLPDLGFLLGDHVLNLRAEDYVEKGTEGCSLALMRLDVPPPKGPLFIFGDPFLRKYYTVYDRDSLKVGFALANHPQQPLPATMLVSVDSLDSLETGTQREAFIQQRAETL</sequence>
<keyword evidence="6" id="KW-1015">Disulfide bond</keyword>
<feature type="active site" evidence="5">
    <location>
        <position position="293"/>
    </location>
</feature>
<dbReference type="Gene3D" id="2.40.70.10">
    <property type="entry name" value="Acid Proteases"/>
    <property type="match status" value="3"/>
</dbReference>
<dbReference type="Pfam" id="PF00026">
    <property type="entry name" value="Asp"/>
    <property type="match status" value="1"/>
</dbReference>
<dbReference type="PANTHER" id="PTHR47966">
    <property type="entry name" value="BETA-SITE APP-CLEAVING ENZYME, ISOFORM A-RELATED"/>
    <property type="match status" value="1"/>
</dbReference>
<dbReference type="GO" id="GO:0004190">
    <property type="term" value="F:aspartic-type endopeptidase activity"/>
    <property type="evidence" value="ECO:0007669"/>
    <property type="project" value="UniProtKB-KW"/>
</dbReference>
<protein>
    <recommendedName>
        <fullName evidence="9">Peptidase A1 domain-containing protein</fullName>
    </recommendedName>
</protein>
<dbReference type="PhylomeDB" id="A0A0G4I5N1"/>
<feature type="signal peptide" evidence="8">
    <location>
        <begin position="1"/>
        <end position="23"/>
    </location>
</feature>
<dbReference type="AlphaFoldDB" id="A0A0G4I5N1"/>
<feature type="disulfide bond" evidence="6">
    <location>
        <begin position="319"/>
        <end position="352"/>
    </location>
</feature>
<dbReference type="PROSITE" id="PS00141">
    <property type="entry name" value="ASP_PROTEASE"/>
    <property type="match status" value="1"/>
</dbReference>
<accession>A0A0G4I5N1</accession>
<dbReference type="EMBL" id="CDMZ01005183">
    <property type="protein sequence ID" value="CEM52218.1"/>
    <property type="molecule type" value="Genomic_DNA"/>
</dbReference>
<dbReference type="PANTHER" id="PTHR47966:SF51">
    <property type="entry name" value="BETA-SITE APP-CLEAVING ENZYME, ISOFORM A-RELATED"/>
    <property type="match status" value="1"/>
</dbReference>
<evidence type="ECO:0000256" key="8">
    <source>
        <dbReference type="SAM" id="SignalP"/>
    </source>
</evidence>
<evidence type="ECO:0000256" key="4">
    <source>
        <dbReference type="ARBA" id="ARBA00022801"/>
    </source>
</evidence>
<feature type="domain" description="Peptidase A1" evidence="9">
    <location>
        <begin position="75"/>
        <end position="393"/>
    </location>
</feature>
<dbReference type="GO" id="GO:0016485">
    <property type="term" value="P:protein processing"/>
    <property type="evidence" value="ECO:0007669"/>
    <property type="project" value="UniProtKB-ARBA"/>
</dbReference>
<evidence type="ECO:0000313" key="10">
    <source>
        <dbReference type="EMBL" id="CEM52218.1"/>
    </source>
</evidence>
<evidence type="ECO:0000256" key="6">
    <source>
        <dbReference type="PIRSR" id="PIRSR601461-2"/>
    </source>
</evidence>
<dbReference type="InterPro" id="IPR033121">
    <property type="entry name" value="PEPTIDASE_A1"/>
</dbReference>
<dbReference type="FunFam" id="2.40.70.10:FF:000115">
    <property type="entry name" value="Lysosomal aspartic protease"/>
    <property type="match status" value="1"/>
</dbReference>
<evidence type="ECO:0000256" key="7">
    <source>
        <dbReference type="RuleBase" id="RU000454"/>
    </source>
</evidence>
<feature type="chain" id="PRO_5005192240" description="Peptidase A1 domain-containing protein" evidence="8">
    <location>
        <begin position="24"/>
        <end position="433"/>
    </location>
</feature>
<dbReference type="InterPro" id="IPR001969">
    <property type="entry name" value="Aspartic_peptidase_AS"/>
</dbReference>
<reference evidence="10" key="1">
    <citation type="submission" date="2014-11" db="EMBL/GenBank/DDBJ databases">
        <authorList>
            <person name="Otto D Thomas"/>
            <person name="Naeem Raeece"/>
        </authorList>
    </citation>
    <scope>NUCLEOTIDE SEQUENCE</scope>
</reference>
<feature type="active site" evidence="5">
    <location>
        <position position="93"/>
    </location>
</feature>
<evidence type="ECO:0000259" key="9">
    <source>
        <dbReference type="PROSITE" id="PS51767"/>
    </source>
</evidence>
<dbReference type="PRINTS" id="PR00792">
    <property type="entry name" value="PEPSIN"/>
</dbReference>
<dbReference type="InterPro" id="IPR001461">
    <property type="entry name" value="Aspartic_peptidase_A1"/>
</dbReference>
<organism evidence="10">
    <name type="scientific">Chromera velia CCMP2878</name>
    <dbReference type="NCBI Taxonomy" id="1169474"/>
    <lineage>
        <taxon>Eukaryota</taxon>
        <taxon>Sar</taxon>
        <taxon>Alveolata</taxon>
        <taxon>Colpodellida</taxon>
        <taxon>Chromeraceae</taxon>
        <taxon>Chromera</taxon>
    </lineage>
</organism>
<proteinExistence type="inferred from homology"/>
<dbReference type="SUPFAM" id="SSF50630">
    <property type="entry name" value="Acid proteases"/>
    <property type="match status" value="1"/>
</dbReference>
<keyword evidence="4 7" id="KW-0378">Hydrolase</keyword>